<evidence type="ECO:0000256" key="2">
    <source>
        <dbReference type="ARBA" id="ARBA00022691"/>
    </source>
</evidence>
<dbReference type="PANTHER" id="PTHR14614">
    <property type="entry name" value="HEPATOCELLULAR CARCINOMA-ASSOCIATED ANTIGEN"/>
    <property type="match status" value="1"/>
</dbReference>
<reference evidence="4" key="2">
    <citation type="submission" date="2025-08" db="UniProtKB">
        <authorList>
            <consortium name="Ensembl"/>
        </authorList>
    </citation>
    <scope>IDENTIFICATION</scope>
</reference>
<evidence type="ECO:0000256" key="1">
    <source>
        <dbReference type="ARBA" id="ARBA00022603"/>
    </source>
</evidence>
<feature type="region of interest" description="Disordered" evidence="3">
    <location>
        <begin position="1"/>
        <end position="78"/>
    </location>
</feature>
<evidence type="ECO:0000313" key="4">
    <source>
        <dbReference type="Ensembl" id="ENSAPLP00020020068.1"/>
    </source>
</evidence>
<organism evidence="4 5">
    <name type="scientific">Anas platyrhynchos</name>
    <name type="common">Mallard</name>
    <name type="synonym">Anas boschas</name>
    <dbReference type="NCBI Taxonomy" id="8839"/>
    <lineage>
        <taxon>Eukaryota</taxon>
        <taxon>Metazoa</taxon>
        <taxon>Chordata</taxon>
        <taxon>Craniata</taxon>
        <taxon>Vertebrata</taxon>
        <taxon>Euteleostomi</taxon>
        <taxon>Archelosauria</taxon>
        <taxon>Archosauria</taxon>
        <taxon>Dinosauria</taxon>
        <taxon>Saurischia</taxon>
        <taxon>Theropoda</taxon>
        <taxon>Coelurosauria</taxon>
        <taxon>Aves</taxon>
        <taxon>Neognathae</taxon>
        <taxon>Galloanserae</taxon>
        <taxon>Anseriformes</taxon>
        <taxon>Anatidae</taxon>
        <taxon>Anatinae</taxon>
        <taxon>Anas</taxon>
    </lineage>
</organism>
<feature type="compositionally biased region" description="Basic and acidic residues" evidence="3">
    <location>
        <begin position="39"/>
        <end position="53"/>
    </location>
</feature>
<dbReference type="GO" id="GO:0032991">
    <property type="term" value="C:protein-containing complex"/>
    <property type="evidence" value="ECO:0007669"/>
    <property type="project" value="TreeGrafter"/>
</dbReference>
<feature type="compositionally biased region" description="Acidic residues" evidence="3">
    <location>
        <begin position="54"/>
        <end position="70"/>
    </location>
</feature>
<dbReference type="Ensembl" id="ENSAPLT00020021682.1">
    <property type="protein sequence ID" value="ENSAPLP00020020068.1"/>
    <property type="gene ID" value="ENSAPLG00020014161.1"/>
</dbReference>
<accession>A0A8B9ZIH9</accession>
<dbReference type="SUPFAM" id="SSF53335">
    <property type="entry name" value="S-adenosyl-L-methionine-dependent methyltransferases"/>
    <property type="match status" value="1"/>
</dbReference>
<reference evidence="4" key="1">
    <citation type="submission" date="2019-08" db="EMBL/GenBank/DDBJ databases">
        <title>Three high-quality genomes provides insights into domestication of ducks.</title>
        <authorList>
            <person name="Hou Z.C."/>
            <person name="Zhu F."/>
            <person name="Yin Z.T."/>
            <person name="Zhang F."/>
        </authorList>
    </citation>
    <scope>NUCLEOTIDE SEQUENCE [LARGE SCALE GENOMIC DNA]</scope>
</reference>
<feature type="compositionally biased region" description="Acidic residues" evidence="3">
    <location>
        <begin position="12"/>
        <end position="22"/>
    </location>
</feature>
<dbReference type="InterPro" id="IPR029063">
    <property type="entry name" value="SAM-dependent_MTases_sf"/>
</dbReference>
<dbReference type="PANTHER" id="PTHR14614:SF5">
    <property type="entry name" value="EEF1A LYSINE METHYLTRANSFERASE 3"/>
    <property type="match status" value="1"/>
</dbReference>
<name>A0A8B9ZIH9_ANAPL</name>
<dbReference type="AlphaFoldDB" id="A0A8B9ZIH9"/>
<keyword evidence="1" id="KW-0489">Methyltransferase</keyword>
<dbReference type="Pfam" id="PF10294">
    <property type="entry name" value="Methyltransf_16"/>
    <property type="match status" value="1"/>
</dbReference>
<dbReference type="Proteomes" id="UP000694400">
    <property type="component" value="Chromosome 31"/>
</dbReference>
<proteinExistence type="predicted"/>
<protein>
    <submittedName>
        <fullName evidence="4">EEF1A lysine methyltransferase 3</fullName>
    </submittedName>
</protein>
<dbReference type="GO" id="GO:0008168">
    <property type="term" value="F:methyltransferase activity"/>
    <property type="evidence" value="ECO:0007669"/>
    <property type="project" value="UniProtKB-KW"/>
</dbReference>
<evidence type="ECO:0000256" key="3">
    <source>
        <dbReference type="SAM" id="MobiDB-lite"/>
    </source>
</evidence>
<dbReference type="InterPro" id="IPR019410">
    <property type="entry name" value="Methyltransf_16"/>
</dbReference>
<feature type="compositionally biased region" description="Basic and acidic residues" evidence="3">
    <location>
        <begin position="23"/>
        <end position="32"/>
    </location>
</feature>
<sequence>MAAPSGGAGRGEEEEEEEEGGEEGERGENERERKRKGREIKEKRENGGEGEREKEEEDEDDEDDDDDEEGLSGPLAAVFPRDPALFADSFPTRSRFRFCGHVLRIAQHHGPRLGLAAPVWDGALELCRYFEEENLDFRGRTVIELGAGTGIVGILAALLGGDVTITDLPLALEQIRENVRRNVPGGAAAPCPPPRVRALAWGLDHGSFPRGYDVVLGADVVYDPRSFPALLATLRHLCGPRSVALLCCGMRRELGAARFFQQLLPRHFRTQLLRRCPQRDVELYRATCGDIG</sequence>
<keyword evidence="1" id="KW-0808">Transferase</keyword>
<reference evidence="4" key="3">
    <citation type="submission" date="2025-09" db="UniProtKB">
        <authorList>
            <consortium name="Ensembl"/>
        </authorList>
    </citation>
    <scope>IDENTIFICATION</scope>
</reference>
<dbReference type="GO" id="GO:0032259">
    <property type="term" value="P:methylation"/>
    <property type="evidence" value="ECO:0007669"/>
    <property type="project" value="UniProtKB-KW"/>
</dbReference>
<evidence type="ECO:0000313" key="5">
    <source>
        <dbReference type="Proteomes" id="UP000694400"/>
    </source>
</evidence>
<keyword evidence="2" id="KW-0949">S-adenosyl-L-methionine</keyword>
<dbReference type="GO" id="GO:0005829">
    <property type="term" value="C:cytosol"/>
    <property type="evidence" value="ECO:0007669"/>
    <property type="project" value="TreeGrafter"/>
</dbReference>
<dbReference type="Gene3D" id="3.40.50.150">
    <property type="entry name" value="Vaccinia Virus protein VP39"/>
    <property type="match status" value="1"/>
</dbReference>